<dbReference type="AlphaFoldDB" id="A0A1C9ZTD8"/>
<protein>
    <submittedName>
        <fullName evidence="1">Type II restriction enzyme</fullName>
    </submittedName>
</protein>
<organism evidence="1">
    <name type="scientific">Candidatus Endomicrobium sp. MdDo-005</name>
    <dbReference type="NCBI Taxonomy" id="1837115"/>
    <lineage>
        <taxon>Bacteria</taxon>
        <taxon>Pseudomonadati</taxon>
        <taxon>Elusimicrobiota</taxon>
        <taxon>Endomicrobiia</taxon>
        <taxon>Endomicrobiales</taxon>
        <taxon>Endomicrobiaceae</taxon>
        <taxon>Endomicrobium</taxon>
    </lineage>
</organism>
<reference evidence="1" key="1">
    <citation type="journal article" date="2016" name="Genome Biol. Evol.">
        <title>Comparison of intracellular "Ca. Endomicrobium trichonymphae" genomovars illuminates the requirement and decay of defense systems against foreign DNA.</title>
        <authorList>
            <person name="Izawa K."/>
            <person name="Kuwahara H."/>
            <person name="Kihara K."/>
            <person name="Yuki M."/>
            <person name="Lo N."/>
            <person name="Ito T."/>
            <person name="Ohkuma M."/>
            <person name="Hongoh Y."/>
        </authorList>
    </citation>
    <scope>NUCLEOTIDE SEQUENCE</scope>
    <source>
        <strain evidence="1">MdDo-005</strain>
    </source>
</reference>
<dbReference type="EMBL" id="LC153678">
    <property type="protein sequence ID" value="BAV59414.1"/>
    <property type="molecule type" value="Genomic_DNA"/>
</dbReference>
<evidence type="ECO:0000313" key="1">
    <source>
        <dbReference type="EMBL" id="BAV59414.1"/>
    </source>
</evidence>
<proteinExistence type="predicted"/>
<name>A0A1C9ZTD8_9BACT</name>
<sequence length="230" mass="26775">MADIENIIRDYNTVIKVVDKNASEHESRAYGGVIRATKGKLQEHITEEIVKLAWSNLKGKANRLIINSNKVKLPIRESYINHLPNKKVKEYIKKHISQYYYGLSVDKHVFIDKTFIMGIECKAYTENAMIKRILIDFHLLKTLYPNISCYLFQLESQLSGDYAALPKIVYGSRSTHSIMSYFEDVELNIFTFLKGERKIDNPIHKNFKPLNRNVLEKAVKLMEDSLKKYL</sequence>
<accession>A0A1C9ZTD8</accession>
<dbReference type="REBASE" id="251357">
    <property type="entry name" value="Esp005ORFSP"/>
</dbReference>